<accession>A0AAD4I9U7</accession>
<gene>
    <name evidence="1" type="ORF">G6011_06617</name>
</gene>
<sequence length="210" mass="23657">MASWDARNTLSSAAFKKSVTRVSASDYSTARSPLTQEVQPEDIVDMKEKDWADMGEHDYDGDYIASTDPIHPVSTDYSHPIDDDEGSWIFNHFSSENFVPELDQTAWCWDDDNGESSIPIAASQEENTRSRINDKDLIAWGPEAEASASINDLNMDDLSIKEKVEKERIELIIDAFWTVVNGPTNTDEHLEHPRKDISILLHNLNMGPTT</sequence>
<dbReference type="Proteomes" id="UP001199106">
    <property type="component" value="Unassembled WGS sequence"/>
</dbReference>
<dbReference type="EMBL" id="JAANER010000005">
    <property type="protein sequence ID" value="KAG9189749.1"/>
    <property type="molecule type" value="Genomic_DNA"/>
</dbReference>
<proteinExistence type="predicted"/>
<reference evidence="1" key="1">
    <citation type="submission" date="2021-07" db="EMBL/GenBank/DDBJ databases">
        <title>Genome Resource of American Ginseng Black Spot Pathogen Alternaria panax.</title>
        <authorList>
            <person name="Qiu C."/>
            <person name="Wang W."/>
            <person name="Liu Z."/>
        </authorList>
    </citation>
    <scope>NUCLEOTIDE SEQUENCE</scope>
    <source>
        <strain evidence="1">BNCC115425</strain>
    </source>
</reference>
<evidence type="ECO:0000313" key="1">
    <source>
        <dbReference type="EMBL" id="KAG9189749.1"/>
    </source>
</evidence>
<name>A0AAD4I9U7_9PLEO</name>
<organism evidence="1 2">
    <name type="scientific">Alternaria panax</name>
    <dbReference type="NCBI Taxonomy" id="48097"/>
    <lineage>
        <taxon>Eukaryota</taxon>
        <taxon>Fungi</taxon>
        <taxon>Dikarya</taxon>
        <taxon>Ascomycota</taxon>
        <taxon>Pezizomycotina</taxon>
        <taxon>Dothideomycetes</taxon>
        <taxon>Pleosporomycetidae</taxon>
        <taxon>Pleosporales</taxon>
        <taxon>Pleosporineae</taxon>
        <taxon>Pleosporaceae</taxon>
        <taxon>Alternaria</taxon>
        <taxon>Alternaria sect. Panax</taxon>
    </lineage>
</organism>
<evidence type="ECO:0000313" key="2">
    <source>
        <dbReference type="Proteomes" id="UP001199106"/>
    </source>
</evidence>
<protein>
    <submittedName>
        <fullName evidence="1">Uncharacterized protein</fullName>
    </submittedName>
</protein>
<dbReference type="AlphaFoldDB" id="A0AAD4I9U7"/>
<comment type="caution">
    <text evidence="1">The sequence shown here is derived from an EMBL/GenBank/DDBJ whole genome shotgun (WGS) entry which is preliminary data.</text>
</comment>
<keyword evidence="2" id="KW-1185">Reference proteome</keyword>